<keyword evidence="1" id="KW-0732">Signal</keyword>
<dbReference type="STRING" id="926562.Oweho_3530"/>
<dbReference type="RefSeq" id="WP_014203825.1">
    <property type="nucleotide sequence ID" value="NC_016599.1"/>
</dbReference>
<proteinExistence type="predicted"/>
<protein>
    <recommendedName>
        <fullName evidence="4">DUF306 domain-containing protein</fullName>
    </recommendedName>
</protein>
<dbReference type="KEGG" id="oho:Oweho_3530"/>
<dbReference type="Proteomes" id="UP000005631">
    <property type="component" value="Chromosome"/>
</dbReference>
<evidence type="ECO:0000313" key="3">
    <source>
        <dbReference type="Proteomes" id="UP000005631"/>
    </source>
</evidence>
<accession>G8R771</accession>
<keyword evidence="3" id="KW-1185">Reference proteome</keyword>
<sequence>MRYLLFLALSFSLFACDSGKPTTANDAPSTKKTEQLAESPVCLDITKLRNIEDTNALAQTNILDFKLNEGCICITYEYSGCNAGEPIIVWDGTATKSMRPQVNMHVYVKEAGMCDQMQSAITCFNMVEMRSLGTQVLVYLNGTKKNFLVNYQDEQLKTD</sequence>
<reference evidence="2 3" key="1">
    <citation type="journal article" date="2012" name="Stand. Genomic Sci.">
        <title>Genome sequence of the orange-pigmented seawater bacterium Owenweeksia hongkongensis type strain (UST20020801(T)).</title>
        <authorList>
            <person name="Riedel T."/>
            <person name="Held B."/>
            <person name="Nolan M."/>
            <person name="Lucas S."/>
            <person name="Lapidus A."/>
            <person name="Tice H."/>
            <person name="Del Rio T.G."/>
            <person name="Cheng J.F."/>
            <person name="Han C."/>
            <person name="Tapia R."/>
            <person name="Goodwin L.A."/>
            <person name="Pitluck S."/>
            <person name="Liolios K."/>
            <person name="Mavromatis K."/>
            <person name="Pagani I."/>
            <person name="Ivanova N."/>
            <person name="Mikhailova N."/>
            <person name="Pati A."/>
            <person name="Chen A."/>
            <person name="Palaniappan K."/>
            <person name="Rohde M."/>
            <person name="Tindall B.J."/>
            <person name="Detter J.C."/>
            <person name="Goker M."/>
            <person name="Woyke T."/>
            <person name="Bristow J."/>
            <person name="Eisen J.A."/>
            <person name="Markowitz V."/>
            <person name="Hugenholtz P."/>
            <person name="Klenk H.P."/>
            <person name="Kyrpides N.C."/>
        </authorList>
    </citation>
    <scope>NUCLEOTIDE SEQUENCE</scope>
    <source>
        <strain evidence="3">DSM 17368 / JCM 12287 / NRRL B-23963</strain>
    </source>
</reference>
<dbReference type="AlphaFoldDB" id="G8R771"/>
<name>G8R771_OWEHD</name>
<dbReference type="HOGENOM" id="CLU_1659018_0_0_10"/>
<dbReference type="OrthoDB" id="1493159at2"/>
<dbReference type="PROSITE" id="PS51257">
    <property type="entry name" value="PROKAR_LIPOPROTEIN"/>
    <property type="match status" value="1"/>
</dbReference>
<evidence type="ECO:0008006" key="4">
    <source>
        <dbReference type="Google" id="ProtNLM"/>
    </source>
</evidence>
<dbReference type="EMBL" id="CP003156">
    <property type="protein sequence ID" value="AEV34478.1"/>
    <property type="molecule type" value="Genomic_DNA"/>
</dbReference>
<feature type="chain" id="PRO_5012587603" description="DUF306 domain-containing protein" evidence="1">
    <location>
        <begin position="16"/>
        <end position="159"/>
    </location>
</feature>
<feature type="signal peptide" evidence="1">
    <location>
        <begin position="1"/>
        <end position="15"/>
    </location>
</feature>
<organism evidence="2 3">
    <name type="scientific">Owenweeksia hongkongensis (strain DSM 17368 / CIP 108786 / JCM 12287 / NRRL B-23963 / UST20020801)</name>
    <dbReference type="NCBI Taxonomy" id="926562"/>
    <lineage>
        <taxon>Bacteria</taxon>
        <taxon>Pseudomonadati</taxon>
        <taxon>Bacteroidota</taxon>
        <taxon>Flavobacteriia</taxon>
        <taxon>Flavobacteriales</taxon>
        <taxon>Owenweeksiaceae</taxon>
        <taxon>Owenweeksia</taxon>
    </lineage>
</organism>
<evidence type="ECO:0000256" key="1">
    <source>
        <dbReference type="SAM" id="SignalP"/>
    </source>
</evidence>
<evidence type="ECO:0000313" key="2">
    <source>
        <dbReference type="EMBL" id="AEV34478.1"/>
    </source>
</evidence>
<gene>
    <name evidence="2" type="ordered locus">Oweho_3530</name>
</gene>